<accession>A0A2V2VT63</accession>
<dbReference type="SUPFAM" id="SSF53383">
    <property type="entry name" value="PLP-dependent transferases"/>
    <property type="match status" value="1"/>
</dbReference>
<dbReference type="VEuPathDB" id="TriTrypDB:C3747_218g30"/>
<organism evidence="3 4">
    <name type="scientific">Trypanosoma cruzi</name>
    <dbReference type="NCBI Taxonomy" id="5693"/>
    <lineage>
        <taxon>Eukaryota</taxon>
        <taxon>Discoba</taxon>
        <taxon>Euglenozoa</taxon>
        <taxon>Kinetoplastea</taxon>
        <taxon>Metakinetoplastina</taxon>
        <taxon>Trypanosomatida</taxon>
        <taxon>Trypanosomatidae</taxon>
        <taxon>Trypanosoma</taxon>
        <taxon>Schizotrypanum</taxon>
    </lineage>
</organism>
<dbReference type="GO" id="GO:0019464">
    <property type="term" value="P:glycine decarboxylation via glycine cleavage system"/>
    <property type="evidence" value="ECO:0007669"/>
    <property type="project" value="TreeGrafter"/>
</dbReference>
<feature type="domain" description="Glycine cleavage system P-protein N-terminal" evidence="2">
    <location>
        <begin position="4"/>
        <end position="199"/>
    </location>
</feature>
<dbReference type="InterPro" id="IPR015421">
    <property type="entry name" value="PyrdxlP-dep_Trfase_major"/>
</dbReference>
<dbReference type="InterPro" id="IPR049315">
    <property type="entry name" value="GDC-P_N"/>
</dbReference>
<proteinExistence type="predicted"/>
<dbReference type="VEuPathDB" id="TriTrypDB:C4B63_152g26"/>
<dbReference type="InterPro" id="IPR015424">
    <property type="entry name" value="PyrdxlP-dep_Trfase"/>
</dbReference>
<dbReference type="Gene3D" id="3.40.640.10">
    <property type="entry name" value="Type I PLP-dependent aspartate aminotransferase-like (Major domain)"/>
    <property type="match status" value="1"/>
</dbReference>
<sequence length="208" mass="22842">MSQGTPPVILRNVVENPAWHTPYTPFQAEISQGRLKSLLNFQSMIIDLTAMNLANASLLDQAAACAEAMCLVFHHGRKERMTFFFFVSRDVFPSCVEMAKTRAEPLKIKAVVGDPNLIDWSDSSLCGILVQTPDAMWMLHDFTTLFEKAKQHGVVSCFGTDLMASVLLKPPGEMGADVVLGSVQRFGAPPGFGGLTPHFLLSRRNLSD</sequence>
<protein>
    <submittedName>
        <fullName evidence="3">Putative glycine dehydrogenase [decarboxylating]</fullName>
    </submittedName>
</protein>
<evidence type="ECO:0000259" key="2">
    <source>
        <dbReference type="Pfam" id="PF02347"/>
    </source>
</evidence>
<evidence type="ECO:0000313" key="4">
    <source>
        <dbReference type="Proteomes" id="UP000246078"/>
    </source>
</evidence>
<dbReference type="GO" id="GO:0005739">
    <property type="term" value="C:mitochondrion"/>
    <property type="evidence" value="ECO:0007669"/>
    <property type="project" value="TreeGrafter"/>
</dbReference>
<dbReference type="VEuPathDB" id="TriTrypDB:TcYC6_0054160"/>
<dbReference type="VEuPathDB" id="TriTrypDB:TCSYLVIO_010584"/>
<dbReference type="VEuPathDB" id="TriTrypDB:ECC02_010966"/>
<dbReference type="GO" id="GO:0016594">
    <property type="term" value="F:glycine binding"/>
    <property type="evidence" value="ECO:0007669"/>
    <property type="project" value="TreeGrafter"/>
</dbReference>
<dbReference type="PANTHER" id="PTHR11773">
    <property type="entry name" value="GLYCINE DEHYDROGENASE, DECARBOXYLATING"/>
    <property type="match status" value="1"/>
</dbReference>
<dbReference type="VEuPathDB" id="TriTrypDB:TcCLB.510911.50"/>
<comment type="caution">
    <text evidence="3">The sequence shown here is derived from an EMBL/GenBank/DDBJ whole genome shotgun (WGS) entry which is preliminary data.</text>
</comment>
<dbReference type="Proteomes" id="UP000246078">
    <property type="component" value="Unassembled WGS sequence"/>
</dbReference>
<dbReference type="InterPro" id="IPR020581">
    <property type="entry name" value="GDC_P"/>
</dbReference>
<evidence type="ECO:0000313" key="3">
    <source>
        <dbReference type="EMBL" id="PWU99585.1"/>
    </source>
</evidence>
<name>A0A2V2VT63_TRYCR</name>
<reference evidence="3 4" key="1">
    <citation type="journal article" date="2018" name="Microb. Genom.">
        <title>Expanding an expanded genome: long-read sequencing of Trypanosoma cruzi.</title>
        <authorList>
            <person name="Berna L."/>
            <person name="Rodriguez M."/>
            <person name="Chiribao M.L."/>
            <person name="Parodi-Talice A."/>
            <person name="Pita S."/>
            <person name="Rijo G."/>
            <person name="Alvarez-Valin F."/>
            <person name="Robello C."/>
        </authorList>
    </citation>
    <scope>NUCLEOTIDE SEQUENCE [LARGE SCALE GENOMIC DNA]</scope>
    <source>
        <strain evidence="3 4">TCC</strain>
    </source>
</reference>
<dbReference type="VEuPathDB" id="TriTrypDB:TcCLB.509163.80"/>
<evidence type="ECO:0000256" key="1">
    <source>
        <dbReference type="ARBA" id="ARBA00023002"/>
    </source>
</evidence>
<keyword evidence="1" id="KW-0560">Oxidoreductase</keyword>
<dbReference type="Pfam" id="PF02347">
    <property type="entry name" value="GDC-P"/>
    <property type="match status" value="1"/>
</dbReference>
<dbReference type="PANTHER" id="PTHR11773:SF1">
    <property type="entry name" value="GLYCINE DEHYDROGENASE (DECARBOXYLATING), MITOCHONDRIAL"/>
    <property type="match status" value="1"/>
</dbReference>
<dbReference type="GO" id="GO:0005960">
    <property type="term" value="C:glycine cleavage complex"/>
    <property type="evidence" value="ECO:0007669"/>
    <property type="project" value="TreeGrafter"/>
</dbReference>
<dbReference type="GO" id="GO:0030170">
    <property type="term" value="F:pyridoxal phosphate binding"/>
    <property type="evidence" value="ECO:0007669"/>
    <property type="project" value="TreeGrafter"/>
</dbReference>
<dbReference type="GO" id="GO:0004375">
    <property type="term" value="F:glycine dehydrogenase (decarboxylating) activity"/>
    <property type="evidence" value="ECO:0007669"/>
    <property type="project" value="InterPro"/>
</dbReference>
<dbReference type="VEuPathDB" id="TriTrypDB:TcG_11879"/>
<dbReference type="EMBL" id="PRFC01000218">
    <property type="protein sequence ID" value="PWU99585.1"/>
    <property type="molecule type" value="Genomic_DNA"/>
</dbReference>
<dbReference type="VEuPathDB" id="TriTrypDB:TcCL_NonESM12044"/>
<dbReference type="VEuPathDB" id="TriTrypDB:TcBrA4_0104940"/>
<dbReference type="VEuPathDB" id="TriTrypDB:Tc_MARK_1118"/>
<gene>
    <name evidence="3" type="ORF">C3747_218g30</name>
</gene>
<dbReference type="AlphaFoldDB" id="A0A2V2VT63"/>